<dbReference type="eggNOG" id="COG0438">
    <property type="taxonomic scope" value="Bacteria"/>
</dbReference>
<dbReference type="PANTHER" id="PTHR45947">
    <property type="entry name" value="SULFOQUINOVOSYL TRANSFERASE SQD2"/>
    <property type="match status" value="1"/>
</dbReference>
<accession>A0A0L6JN85</accession>
<proteinExistence type="predicted"/>
<dbReference type="SUPFAM" id="SSF53756">
    <property type="entry name" value="UDP-Glycosyltransferase/glycogen phosphorylase"/>
    <property type="match status" value="1"/>
</dbReference>
<comment type="caution">
    <text evidence="2">The sequence shown here is derived from an EMBL/GenBank/DDBJ whole genome shotgun (WGS) entry which is preliminary data.</text>
</comment>
<keyword evidence="2" id="KW-0808">Transferase</keyword>
<evidence type="ECO:0000313" key="3">
    <source>
        <dbReference type="Proteomes" id="UP000036923"/>
    </source>
</evidence>
<dbReference type="InterPro" id="IPR050194">
    <property type="entry name" value="Glycosyltransferase_grp1"/>
</dbReference>
<sequence>MIMNYYRNIDRSKVQFDFLVHYNEPGAYDEEIIRLGGKIFIMPKTVPHNYFIYRKSLEHFFKEHSEYKIVHGHLTSTAFMYLKIAKKYGVKCCIAHAHNTNVPRNIKGFIEKESKKLMLKYTDRLFSCSDAAAKFYFGEKIINTRGYNVLNNAIDSSEFIYNEKDREMIRQVLELEGKFVIGHIGRFETQKNHKYLLNIFRKIVNRKSNSVLLLIGKGPLEEEVKQKVHEMKLDKNVIFMGVRSDIPLLLQGMDVFVLPSLYEGLGIVLIEAQAAGLKCFASSSIPSEAKITDLVTFISLENSTEYWADEILKYYNGYNRKNCQKEIEESGYEIKSEVSNLEEFYIKA</sequence>
<dbReference type="Gene3D" id="3.40.50.2000">
    <property type="entry name" value="Glycogen Phosphorylase B"/>
    <property type="match status" value="2"/>
</dbReference>
<organism evidence="2 3">
    <name type="scientific">Pseudobacteroides cellulosolvens ATCC 35603 = DSM 2933</name>
    <dbReference type="NCBI Taxonomy" id="398512"/>
    <lineage>
        <taxon>Bacteria</taxon>
        <taxon>Bacillati</taxon>
        <taxon>Bacillota</taxon>
        <taxon>Clostridia</taxon>
        <taxon>Eubacteriales</taxon>
        <taxon>Oscillospiraceae</taxon>
        <taxon>Pseudobacteroides</taxon>
    </lineage>
</organism>
<protein>
    <submittedName>
        <fullName evidence="2">Glycosyl transferase group 1</fullName>
    </submittedName>
</protein>
<feature type="domain" description="Glycosyl transferase family 1" evidence="1">
    <location>
        <begin position="166"/>
        <end position="318"/>
    </location>
</feature>
<dbReference type="PATRIC" id="fig|398512.5.peg.2188"/>
<name>A0A0L6JN85_9FIRM</name>
<dbReference type="STRING" id="398512.Bccel_2097"/>
<dbReference type="CDD" id="cd03812">
    <property type="entry name" value="GT4_CapH-like"/>
    <property type="match status" value="1"/>
</dbReference>
<dbReference type="PANTHER" id="PTHR45947:SF3">
    <property type="entry name" value="SULFOQUINOVOSYL TRANSFERASE SQD2"/>
    <property type="match status" value="1"/>
</dbReference>
<evidence type="ECO:0000313" key="2">
    <source>
        <dbReference type="EMBL" id="KNY26832.1"/>
    </source>
</evidence>
<dbReference type="Pfam" id="PF00534">
    <property type="entry name" value="Glycos_transf_1"/>
    <property type="match status" value="1"/>
</dbReference>
<dbReference type="GO" id="GO:0016757">
    <property type="term" value="F:glycosyltransferase activity"/>
    <property type="evidence" value="ECO:0007669"/>
    <property type="project" value="InterPro"/>
</dbReference>
<dbReference type="InterPro" id="IPR001296">
    <property type="entry name" value="Glyco_trans_1"/>
</dbReference>
<dbReference type="EMBL" id="LGTC01000001">
    <property type="protein sequence ID" value="KNY26832.1"/>
    <property type="molecule type" value="Genomic_DNA"/>
</dbReference>
<dbReference type="AlphaFoldDB" id="A0A0L6JN85"/>
<reference evidence="3" key="1">
    <citation type="submission" date="2015-07" db="EMBL/GenBank/DDBJ databases">
        <title>Near-Complete Genome Sequence of the Cellulolytic Bacterium Bacteroides (Pseudobacteroides) cellulosolvens ATCC 35603.</title>
        <authorList>
            <person name="Dassa B."/>
            <person name="Utturkar S.M."/>
            <person name="Klingeman D.M."/>
            <person name="Hurt R.A."/>
            <person name="Keller M."/>
            <person name="Xu J."/>
            <person name="Reddy Y.H.K."/>
            <person name="Borovok I."/>
            <person name="Grinberg I.R."/>
            <person name="Lamed R."/>
            <person name="Zhivin O."/>
            <person name="Bayer E.A."/>
            <person name="Brown S.D."/>
        </authorList>
    </citation>
    <scope>NUCLEOTIDE SEQUENCE [LARGE SCALE GENOMIC DNA]</scope>
    <source>
        <strain evidence="3">DSM 2933</strain>
    </source>
</reference>
<evidence type="ECO:0000259" key="1">
    <source>
        <dbReference type="Pfam" id="PF00534"/>
    </source>
</evidence>
<gene>
    <name evidence="2" type="ORF">Bccel_2097</name>
</gene>
<keyword evidence="3" id="KW-1185">Reference proteome</keyword>
<dbReference type="Proteomes" id="UP000036923">
    <property type="component" value="Unassembled WGS sequence"/>
</dbReference>